<dbReference type="EMBL" id="GU071092">
    <property type="protein sequence ID" value="ACY75914.1"/>
    <property type="molecule type" value="Genomic_DNA"/>
</dbReference>
<reference evidence="2 4" key="2">
    <citation type="submission" date="2009-10" db="EMBL/GenBank/DDBJ databases">
        <title>The Genome Sequence of Prochlorococcus phage P-SSM2.</title>
        <authorList>
            <consortium name="The Broad Institute Genome Sequencing Platform"/>
            <person name="Henn M.R."/>
            <person name="Sullivan M.S."/>
            <person name="Osburne M.S."/>
            <person name="Levin J."/>
            <person name="Malboeuf C."/>
            <person name="Casali M."/>
            <person name="Russ C."/>
            <person name="Lennon N."/>
            <person name="Chapman S.B."/>
            <person name="Erlich R."/>
            <person name="Young S.K."/>
            <person name="Koehrsen M."/>
            <person name="Yandava C."/>
            <person name="Zeng Q."/>
            <person name="Alvarado L."/>
            <person name="Anderson S."/>
            <person name="Berlin A."/>
            <person name="Borenstein D."/>
            <person name="Chen Z."/>
            <person name="Engels R."/>
            <person name="Freedman E."/>
            <person name="Gellesch M."/>
            <person name="Goldberg J."/>
            <person name="Green L."/>
            <person name="Griggs A."/>
            <person name="Gujja S."/>
            <person name="Heilman E.R."/>
            <person name="Heiman D."/>
            <person name="Hepburn T."/>
            <person name="Howarth C."/>
            <person name="Jen D."/>
            <person name="Larson L."/>
            <person name="Lewis B."/>
            <person name="Mehta T."/>
            <person name="Park D."/>
            <person name="Pearson M."/>
            <person name="Richards J."/>
            <person name="Rizzolo K."/>
            <person name="Roberts A."/>
            <person name="Ryan E."/>
            <person name="Saif S."/>
            <person name="Shea T."/>
            <person name="Shenoy N."/>
            <person name="Sisk P."/>
            <person name="Stolte C."/>
            <person name="Sykes S."/>
            <person name="Walk T."/>
            <person name="White J."/>
            <person name="Yu Q."/>
            <person name="Coleman M.L."/>
            <person name="Huang K.H."/>
            <person name="Weigele P.R."/>
            <person name="DeFrancesco A.S."/>
            <person name="Kern S.E."/>
            <person name="Thompson L.R."/>
            <person name="Fu R."/>
            <person name="Hombeck B."/>
            <person name="Chisholm S.W."/>
            <person name="Haas B."/>
            <person name="Nusbaum C."/>
            <person name="Birren B."/>
        </authorList>
    </citation>
    <scope>NUCLEOTIDE SEQUENCE [LARGE SCALE GENOMIC DNA]</scope>
    <source>
        <strain evidence="2">P-SSM2</strain>
    </source>
</reference>
<evidence type="ECO:0000313" key="2">
    <source>
        <dbReference type="EMBL" id="ACY75914.1"/>
    </source>
</evidence>
<reference evidence="1 3" key="3">
    <citation type="journal article" date="2010" name="Environ. Microbiol.">
        <title>Genomic analysis of oceanic cyanobacterial myoviruses compared with T4-like myoviruses from diverse hosts and environments.</title>
        <authorList>
            <person name="Sullivan M.B."/>
            <person name="Huang K.H."/>
            <person name="Ignacio-Espinoza J.C."/>
            <person name="Berlin A.M."/>
            <person name="Kelly L."/>
            <person name="Weigele P.R."/>
            <person name="DeFrancesco A.S."/>
            <person name="Kern S.E."/>
            <person name="Thompson L.R."/>
            <person name="Young S."/>
            <person name="Yandava C."/>
            <person name="Fu R."/>
            <person name="Krastins B."/>
            <person name="Chase M."/>
            <person name="Sarracino D."/>
            <person name="Osburne M.S."/>
            <person name="Henn M.R."/>
            <person name="Chisholm S.W."/>
        </authorList>
    </citation>
    <scope>NUCLEOTIDE SEQUENCE [LARGE SCALE GENOMIC DNA]</scope>
</reference>
<dbReference type="Proteomes" id="UP000013923">
    <property type="component" value="Genome"/>
</dbReference>
<protein>
    <submittedName>
        <fullName evidence="1">Uncharacterized protein</fullName>
    </submittedName>
</protein>
<organism evidence="1 3">
    <name type="scientific">Prochlorococcus phage P-SSM2</name>
    <dbReference type="NCBI Taxonomy" id="268746"/>
    <lineage>
        <taxon>Viruses</taxon>
        <taxon>Duplodnaviria</taxon>
        <taxon>Heunggongvirae</taxon>
        <taxon>Uroviricota</taxon>
        <taxon>Caudoviricetes</taxon>
        <taxon>Pantevenvirales</taxon>
        <taxon>Kyanoviridae</taxon>
        <taxon>Salacisavirus</taxon>
        <taxon>Salacisavirus pssm2</taxon>
    </lineage>
</organism>
<dbReference type="Proteomes" id="UP000000991">
    <property type="component" value="Segment"/>
</dbReference>
<organismHost>
    <name type="scientific">Prochlorococcus</name>
    <dbReference type="NCBI Taxonomy" id="1218"/>
</organismHost>
<reference evidence="1 3" key="1">
    <citation type="journal article" date="2005" name="PLoS Biol.">
        <title>Three Prochlorococcus cyanophage genomes: signature features and ecological interpretations.</title>
        <authorList>
            <person name="Sullivan M.B."/>
            <person name="Coleman M.L."/>
            <person name="Weigele P."/>
            <person name="Rohwer F."/>
            <person name="Chisholm S.W."/>
        </authorList>
    </citation>
    <scope>NUCLEOTIDE SEQUENCE</scope>
</reference>
<accession>Q58MW6</accession>
<keyword evidence="3" id="KW-1185">Reference proteome</keyword>
<proteinExistence type="predicted"/>
<evidence type="ECO:0000313" key="4">
    <source>
        <dbReference type="Proteomes" id="UP000013923"/>
    </source>
</evidence>
<evidence type="ECO:0000313" key="1">
    <source>
        <dbReference type="EMBL" id="AAX44416.1"/>
    </source>
</evidence>
<dbReference type="KEGG" id="vg:3294401"/>
<dbReference type="GeneID" id="3294401"/>
<dbReference type="RefSeq" id="YP_214270.1">
    <property type="nucleotide sequence ID" value="NC_006883.2"/>
</dbReference>
<gene>
    <name evidence="2" type="ORF">PCMG_00038</name>
    <name evidence="1" type="ORF">PSSM2_038</name>
</gene>
<evidence type="ECO:0000313" key="3">
    <source>
        <dbReference type="Proteomes" id="UP000000991"/>
    </source>
</evidence>
<sequence length="462" mass="53523">MTNKGNFLRTFGVLETVSDVKAVESNYFPHPRCKDGMNALREKVSFIPRKEFNSCSFIDTRIVRVGDFSLRKNVGRKKGNNPEILGRVARSLEKGYNTVKLPPIVLYNEEIDDINDWLVNGNHRWLWYVENGIEWMLVDVYVVKDGYDVEDVCDEVGLLHQPQPDGTESNYYDYKARGLAFVKRQEEKNIKVTQDIVNKWVDTYAINEIAVNRTNLKKYIFQEETNSSDLINYSSRNSKGARKKGGILYEFLMHNIHIYDSDVQLPNHIKVVDRLYEGSQKVWVRDFLYPFLINMSQGRKTRINFYINTSSKNVNDGSDVLKCISNRIKELENILIGHELAFSDSDYNARDYVILGKRPYQIEKVDKEGELQDLTFATKPENTPDITLRKGTKNHTKFLLQKKFGFDAFTLDQAYNAVRDERYALTNFKNEASFKGTIRGELQSLRDDGVLYPYGTGAYQFN</sequence>
<dbReference type="EMBL" id="AY939844">
    <property type="protein sequence ID" value="AAX44416.1"/>
    <property type="molecule type" value="Genomic_DNA"/>
</dbReference>
<name>Q58MW6_BPPRM</name>